<keyword evidence="4" id="KW-0472">Membrane</keyword>
<dbReference type="Proteomes" id="UP001138708">
    <property type="component" value="Unassembled WGS sequence"/>
</dbReference>
<reference evidence="7 8" key="2">
    <citation type="submission" date="2020-02" db="EMBL/GenBank/DDBJ databases">
        <authorList>
            <person name="Sun Q."/>
            <person name="Inoue M."/>
        </authorList>
    </citation>
    <scope>NUCLEOTIDE SEQUENCE [LARGE SCALE GENOMIC DNA]</scope>
    <source>
        <strain evidence="7 8">KCTC 22478</strain>
    </source>
</reference>
<name>A0A9X9WJY5_9PROT</name>
<dbReference type="AlphaFoldDB" id="A0A9X9WJY5"/>
<protein>
    <submittedName>
        <fullName evidence="6">MMPL family transporter</fullName>
    </submittedName>
</protein>
<dbReference type="InterPro" id="IPR004869">
    <property type="entry name" value="MMPL_dom"/>
</dbReference>
<evidence type="ECO:0000313" key="6">
    <source>
        <dbReference type="EMBL" id="MBR0660645.1"/>
    </source>
</evidence>
<dbReference type="Proteomes" id="UP000746741">
    <property type="component" value="Unassembled WGS sequence"/>
</dbReference>
<gene>
    <name evidence="7" type="ORF">GWK15_23780</name>
    <name evidence="6" type="ORF">GXW75_15415</name>
</gene>
<comment type="subcellular location">
    <subcellularLocation>
        <location evidence="1">Membrane</location>
        <topology evidence="1">Multi-pass membrane protein</topology>
    </subcellularLocation>
</comment>
<dbReference type="GO" id="GO:0016020">
    <property type="term" value="C:membrane"/>
    <property type="evidence" value="ECO:0007669"/>
    <property type="project" value="UniProtKB-SubCell"/>
</dbReference>
<evidence type="ECO:0000256" key="2">
    <source>
        <dbReference type="ARBA" id="ARBA00022692"/>
    </source>
</evidence>
<sequence length="52" mass="5942">MVDRLRGVYVYRLLGFTLAAAVLIDATPVRTVLSPALMRLAGRWNWWPGIER</sequence>
<dbReference type="SUPFAM" id="SSF82866">
    <property type="entry name" value="Multidrug efflux transporter AcrB transmembrane domain"/>
    <property type="match status" value="1"/>
</dbReference>
<dbReference type="EMBL" id="JAAVUP010000017">
    <property type="protein sequence ID" value="NKE19997.1"/>
    <property type="molecule type" value="Genomic_DNA"/>
</dbReference>
<evidence type="ECO:0000259" key="5">
    <source>
        <dbReference type="Pfam" id="PF03176"/>
    </source>
</evidence>
<proteinExistence type="predicted"/>
<reference evidence="6" key="3">
    <citation type="journal article" date="2021" name="Syst. Appl. Microbiol.">
        <title>Roseomonas hellenica sp. nov., isolated from roots of wild-growing Alkanna tinctoria.</title>
        <authorList>
            <person name="Rat A."/>
            <person name="Naranjo H.D."/>
            <person name="Lebbe L."/>
            <person name="Cnockaert M."/>
            <person name="Krigas N."/>
            <person name="Grigoriadou K."/>
            <person name="Maloupa E."/>
            <person name="Willems A."/>
        </authorList>
    </citation>
    <scope>NUCLEOTIDE SEQUENCE</scope>
    <source>
        <strain evidence="6">LMG 31161</strain>
    </source>
</reference>
<reference evidence="6" key="1">
    <citation type="submission" date="2020-01" db="EMBL/GenBank/DDBJ databases">
        <authorList>
            <person name="Rat A."/>
        </authorList>
    </citation>
    <scope>NUCLEOTIDE SEQUENCE</scope>
    <source>
        <strain evidence="6">LMG 31161</strain>
    </source>
</reference>
<dbReference type="EMBL" id="JAAEDK010000034">
    <property type="protein sequence ID" value="MBR0660645.1"/>
    <property type="molecule type" value="Genomic_DNA"/>
</dbReference>
<evidence type="ECO:0000256" key="1">
    <source>
        <dbReference type="ARBA" id="ARBA00004141"/>
    </source>
</evidence>
<evidence type="ECO:0000256" key="4">
    <source>
        <dbReference type="ARBA" id="ARBA00023136"/>
    </source>
</evidence>
<evidence type="ECO:0000313" key="7">
    <source>
        <dbReference type="EMBL" id="NKE19997.1"/>
    </source>
</evidence>
<evidence type="ECO:0000256" key="3">
    <source>
        <dbReference type="ARBA" id="ARBA00022989"/>
    </source>
</evidence>
<organism evidence="6 9">
    <name type="scientific">Neoroseomonas oryzicola</name>
    <dbReference type="NCBI Taxonomy" id="535904"/>
    <lineage>
        <taxon>Bacteria</taxon>
        <taxon>Pseudomonadati</taxon>
        <taxon>Pseudomonadota</taxon>
        <taxon>Alphaproteobacteria</taxon>
        <taxon>Acetobacterales</taxon>
        <taxon>Acetobacteraceae</taxon>
        <taxon>Neoroseomonas</taxon>
    </lineage>
</organism>
<evidence type="ECO:0000313" key="9">
    <source>
        <dbReference type="Proteomes" id="UP001138708"/>
    </source>
</evidence>
<evidence type="ECO:0000313" key="8">
    <source>
        <dbReference type="Proteomes" id="UP000746741"/>
    </source>
</evidence>
<accession>A0A9X9WJY5</accession>
<keyword evidence="2" id="KW-0812">Transmembrane</keyword>
<keyword evidence="3" id="KW-1133">Transmembrane helix</keyword>
<comment type="caution">
    <text evidence="6">The sequence shown here is derived from an EMBL/GenBank/DDBJ whole genome shotgun (WGS) entry which is preliminary data.</text>
</comment>
<keyword evidence="8" id="KW-1185">Reference proteome</keyword>
<feature type="domain" description="Membrane transport protein MMPL" evidence="5">
    <location>
        <begin position="13"/>
        <end position="48"/>
    </location>
</feature>
<dbReference type="Pfam" id="PF03176">
    <property type="entry name" value="MMPL"/>
    <property type="match status" value="1"/>
</dbReference>